<feature type="transmembrane region" description="Helical" evidence="1">
    <location>
        <begin position="55"/>
        <end position="77"/>
    </location>
</feature>
<dbReference type="Proteomes" id="UP001611263">
    <property type="component" value="Unassembled WGS sequence"/>
</dbReference>
<proteinExistence type="predicted"/>
<feature type="transmembrane region" description="Helical" evidence="1">
    <location>
        <begin position="214"/>
        <end position="233"/>
    </location>
</feature>
<evidence type="ECO:0000313" key="2">
    <source>
        <dbReference type="EMBL" id="MFI1463427.1"/>
    </source>
</evidence>
<keyword evidence="1" id="KW-0472">Membrane</keyword>
<comment type="caution">
    <text evidence="2">The sequence shown here is derived from an EMBL/GenBank/DDBJ whole genome shotgun (WGS) entry which is preliminary data.</text>
</comment>
<feature type="transmembrane region" description="Helical" evidence="1">
    <location>
        <begin position="189"/>
        <end position="208"/>
    </location>
</feature>
<gene>
    <name evidence="2" type="ORF">ACH4WX_22140</name>
</gene>
<keyword evidence="1" id="KW-0812">Transmembrane</keyword>
<sequence>MTRPSSLRLCILAGLPPILFAVPNLVLLATAADNLPDPLATHFAAGGADGFTGRVATMGIAAALAVGFGALFAAMLVAANRKGAPARRPDTTLDPNRLLVSSSWGVGALLGVLLFAGTRANLGLTDPAQATLPAWMFPVAAVIALVFGAVGWLIAPASPVAENVPAPAEPLAIGRTERVSWSRRATSPWMLLAGVSSVLIGVAVGFAVHPGAGVIAVLAGVLVGQLALVRVVVDQRGLTVGTGLLGWPRWRLAPAEISEVTATDISPAHYGGYGIRLTPGATAVVLRGGPGIVVTRRSGRQFAVSVDDAETGAGVLAGVVQRAA</sequence>
<organism evidence="2 3">
    <name type="scientific">Nocardia carnea</name>
    <dbReference type="NCBI Taxonomy" id="37328"/>
    <lineage>
        <taxon>Bacteria</taxon>
        <taxon>Bacillati</taxon>
        <taxon>Actinomycetota</taxon>
        <taxon>Actinomycetes</taxon>
        <taxon>Mycobacteriales</taxon>
        <taxon>Nocardiaceae</taxon>
        <taxon>Nocardia</taxon>
    </lineage>
</organism>
<feature type="transmembrane region" description="Helical" evidence="1">
    <location>
        <begin position="135"/>
        <end position="155"/>
    </location>
</feature>
<feature type="transmembrane region" description="Helical" evidence="1">
    <location>
        <begin position="98"/>
        <end position="115"/>
    </location>
</feature>
<accession>A0ABW7TQU9</accession>
<dbReference type="EMBL" id="JBIRUQ010000005">
    <property type="protein sequence ID" value="MFI1463427.1"/>
    <property type="molecule type" value="Genomic_DNA"/>
</dbReference>
<reference evidence="2 3" key="1">
    <citation type="submission" date="2024-10" db="EMBL/GenBank/DDBJ databases">
        <title>The Natural Products Discovery Center: Release of the First 8490 Sequenced Strains for Exploring Actinobacteria Biosynthetic Diversity.</title>
        <authorList>
            <person name="Kalkreuter E."/>
            <person name="Kautsar S.A."/>
            <person name="Yang D."/>
            <person name="Bader C.D."/>
            <person name="Teijaro C.N."/>
            <person name="Fluegel L."/>
            <person name="Davis C.M."/>
            <person name="Simpson J.R."/>
            <person name="Lauterbach L."/>
            <person name="Steele A.D."/>
            <person name="Gui C."/>
            <person name="Meng S."/>
            <person name="Li G."/>
            <person name="Viehrig K."/>
            <person name="Ye F."/>
            <person name="Su P."/>
            <person name="Kiefer A.F."/>
            <person name="Nichols A."/>
            <person name="Cepeda A.J."/>
            <person name="Yan W."/>
            <person name="Fan B."/>
            <person name="Jiang Y."/>
            <person name="Adhikari A."/>
            <person name="Zheng C.-J."/>
            <person name="Schuster L."/>
            <person name="Cowan T.M."/>
            <person name="Smanski M.J."/>
            <person name="Chevrette M.G."/>
            <person name="De Carvalho L.P.S."/>
            <person name="Shen B."/>
        </authorList>
    </citation>
    <scope>NUCLEOTIDE SEQUENCE [LARGE SCALE GENOMIC DNA]</scope>
    <source>
        <strain evidence="2 3">NPDC020568</strain>
    </source>
</reference>
<evidence type="ECO:0000256" key="1">
    <source>
        <dbReference type="SAM" id="Phobius"/>
    </source>
</evidence>
<dbReference type="RefSeq" id="WP_033243228.1">
    <property type="nucleotide sequence ID" value="NZ_JBIRUQ010000005.1"/>
</dbReference>
<protein>
    <recommendedName>
        <fullName evidence="4">DUF1648 domain-containing protein</fullName>
    </recommendedName>
</protein>
<evidence type="ECO:0000313" key="3">
    <source>
        <dbReference type="Proteomes" id="UP001611263"/>
    </source>
</evidence>
<keyword evidence="1" id="KW-1133">Transmembrane helix</keyword>
<evidence type="ECO:0008006" key="4">
    <source>
        <dbReference type="Google" id="ProtNLM"/>
    </source>
</evidence>
<keyword evidence="3" id="KW-1185">Reference proteome</keyword>
<dbReference type="GeneID" id="93506710"/>
<name>A0ABW7TQU9_9NOCA</name>